<dbReference type="InterPro" id="IPR029056">
    <property type="entry name" value="Ribokinase-like"/>
</dbReference>
<dbReference type="InterPro" id="IPR019293">
    <property type="entry name" value="ThiN"/>
</dbReference>
<comment type="caution">
    <text evidence="3">The sequence shown here is derived from an EMBL/GenBank/DDBJ whole genome shotgun (WGS) entry which is preliminary data.</text>
</comment>
<sequence>RPEFALVLNIIVDVVRKHELVAILDPVSISSAGERLSSEGFELEIERSLFPYIKILTPNLSEAGFYANRDLLNKTIDNITELKEAAIILVKKLYSDDQALDTEKAVVIKSVGTKQGEIFDLVCISKGIGSNENYEFKLYQKPKLSFNGNVHGTGCVFSSAITAFLAKGNPLAMAIEKAESFFDAKFQKFIELPNKGKVIDLTISDKRVEVINQIKEIYNFISKSKKFSKLIPEVRMNISGSLHNATSKKDIAGIEGRITIINDYPQASGEIKFGVSNHTARL</sequence>
<dbReference type="GO" id="GO:0009228">
    <property type="term" value="P:thiamine biosynthetic process"/>
    <property type="evidence" value="ECO:0007669"/>
    <property type="project" value="TreeGrafter"/>
</dbReference>
<feature type="non-terminal residue" evidence="3">
    <location>
        <position position="1"/>
    </location>
</feature>
<dbReference type="SUPFAM" id="SSF53613">
    <property type="entry name" value="Ribokinase-like"/>
    <property type="match status" value="1"/>
</dbReference>
<dbReference type="EMBL" id="BARW01004409">
    <property type="protein sequence ID" value="GAI62800.1"/>
    <property type="molecule type" value="Genomic_DNA"/>
</dbReference>
<protein>
    <submittedName>
        <fullName evidence="3">Uncharacterized protein</fullName>
    </submittedName>
</protein>
<dbReference type="GO" id="GO:0005829">
    <property type="term" value="C:cytosol"/>
    <property type="evidence" value="ECO:0007669"/>
    <property type="project" value="TreeGrafter"/>
</dbReference>
<dbReference type="Pfam" id="PF10120">
    <property type="entry name" value="ThiN"/>
    <property type="match status" value="1"/>
</dbReference>
<dbReference type="PANTHER" id="PTHR20858">
    <property type="entry name" value="PHOSPHOMETHYLPYRIMIDINE KINASE"/>
    <property type="match status" value="1"/>
</dbReference>
<dbReference type="Pfam" id="PF08543">
    <property type="entry name" value="Phos_pyr_kin"/>
    <property type="match status" value="1"/>
</dbReference>
<dbReference type="GO" id="GO:0008972">
    <property type="term" value="F:phosphomethylpyrimidine kinase activity"/>
    <property type="evidence" value="ECO:0007669"/>
    <property type="project" value="TreeGrafter"/>
</dbReference>
<dbReference type="PANTHER" id="PTHR20858:SF17">
    <property type="entry name" value="HYDROXYMETHYLPYRIMIDINE_PHOSPHOMETHYLPYRIMIDINE KINASE THI20-RELATED"/>
    <property type="match status" value="1"/>
</dbReference>
<feature type="domain" description="Thiamine-phosphate synthase ThiN" evidence="2">
    <location>
        <begin position="214"/>
        <end position="282"/>
    </location>
</feature>
<organism evidence="3">
    <name type="scientific">marine sediment metagenome</name>
    <dbReference type="NCBI Taxonomy" id="412755"/>
    <lineage>
        <taxon>unclassified sequences</taxon>
        <taxon>metagenomes</taxon>
        <taxon>ecological metagenomes</taxon>
    </lineage>
</organism>
<evidence type="ECO:0000313" key="3">
    <source>
        <dbReference type="EMBL" id="GAI62800.1"/>
    </source>
</evidence>
<evidence type="ECO:0000259" key="1">
    <source>
        <dbReference type="Pfam" id="PF08543"/>
    </source>
</evidence>
<feature type="domain" description="Pyridoxamine kinase/Phosphomethylpyrimidine kinase" evidence="1">
    <location>
        <begin position="8"/>
        <end position="189"/>
    </location>
</feature>
<dbReference type="SUPFAM" id="SSF53639">
    <property type="entry name" value="AraD/HMP-PK domain-like"/>
    <property type="match status" value="1"/>
</dbReference>
<accession>X1RI20</accession>
<dbReference type="Gene3D" id="3.40.225.10">
    <property type="entry name" value="Class II aldolase/adducin N-terminal domain"/>
    <property type="match status" value="1"/>
</dbReference>
<feature type="non-terminal residue" evidence="3">
    <location>
        <position position="282"/>
    </location>
</feature>
<evidence type="ECO:0000259" key="2">
    <source>
        <dbReference type="Pfam" id="PF10120"/>
    </source>
</evidence>
<reference evidence="3" key="1">
    <citation type="journal article" date="2014" name="Front. Microbiol.">
        <title>High frequency of phylogenetically diverse reductive dehalogenase-homologous genes in deep subseafloor sedimentary metagenomes.</title>
        <authorList>
            <person name="Kawai M."/>
            <person name="Futagami T."/>
            <person name="Toyoda A."/>
            <person name="Takaki Y."/>
            <person name="Nishi S."/>
            <person name="Hori S."/>
            <person name="Arai W."/>
            <person name="Tsubouchi T."/>
            <person name="Morono Y."/>
            <person name="Uchiyama I."/>
            <person name="Ito T."/>
            <person name="Fujiyama A."/>
            <person name="Inagaki F."/>
            <person name="Takami H."/>
        </authorList>
    </citation>
    <scope>NUCLEOTIDE SEQUENCE</scope>
    <source>
        <strain evidence="3">Expedition CK06-06</strain>
    </source>
</reference>
<dbReference type="GO" id="GO:0008902">
    <property type="term" value="F:hydroxymethylpyrimidine kinase activity"/>
    <property type="evidence" value="ECO:0007669"/>
    <property type="project" value="TreeGrafter"/>
</dbReference>
<dbReference type="Gene3D" id="3.40.1190.20">
    <property type="match status" value="1"/>
</dbReference>
<gene>
    <name evidence="3" type="ORF">S12H4_10357</name>
</gene>
<proteinExistence type="predicted"/>
<dbReference type="InterPro" id="IPR036409">
    <property type="entry name" value="Aldolase_II/adducin_N_sf"/>
</dbReference>
<dbReference type="AlphaFoldDB" id="X1RI20"/>
<name>X1RI20_9ZZZZ</name>
<dbReference type="InterPro" id="IPR013749">
    <property type="entry name" value="PM/HMP-P_kinase-1"/>
</dbReference>